<comment type="caution">
    <text evidence="2">The sequence shown here is derived from an EMBL/GenBank/DDBJ whole genome shotgun (WGS) entry which is preliminary data.</text>
</comment>
<sequence>MRVSDVREPSTWREKMSERDDELAGKVRQLFPVRGSGGDERAEDEETGEQGGASEKEPAGLEEESLEEVDNVVRLPFGRPEPVTSVAESVEVPVDPQAGAKLALFTRLIDEGMVMVILDPRVEGVQVPPQFYGQPELRLNFSHDFHLVDFDYDVQGVRGSLSFQGKRFFCNIPWVAIHMLYAHESGEGYVFEPRGMGPEH</sequence>
<dbReference type="EMBL" id="QHKO01000003">
    <property type="protein sequence ID" value="RAL22846.1"/>
    <property type="molecule type" value="Genomic_DNA"/>
</dbReference>
<accession>A0A328C6G9</accession>
<dbReference type="SUPFAM" id="SSF101738">
    <property type="entry name" value="SspB-like"/>
    <property type="match status" value="1"/>
</dbReference>
<dbReference type="AlphaFoldDB" id="A0A328C6G9"/>
<protein>
    <recommendedName>
        <fullName evidence="4">Stringent starvation protein B</fullName>
    </recommendedName>
</protein>
<evidence type="ECO:0000313" key="2">
    <source>
        <dbReference type="EMBL" id="RAL22846.1"/>
    </source>
</evidence>
<evidence type="ECO:0000313" key="3">
    <source>
        <dbReference type="Proteomes" id="UP000249169"/>
    </source>
</evidence>
<gene>
    <name evidence="2" type="ORF">DL240_08100</name>
</gene>
<reference evidence="2 3" key="1">
    <citation type="submission" date="2018-05" db="EMBL/GenBank/DDBJ databases">
        <title>Lujinxingia marina gen. nov. sp. nov., a new facultative anaerobic member of the class Deltaproteobacteria, and proposal of Lujinxingaceae fam. nov.</title>
        <authorList>
            <person name="Li C.-M."/>
        </authorList>
    </citation>
    <scope>NUCLEOTIDE SEQUENCE [LARGE SCALE GENOMIC DNA]</scope>
    <source>
        <strain evidence="2 3">B210</strain>
    </source>
</reference>
<dbReference type="Gene3D" id="2.30.30.220">
    <property type="entry name" value="SspB-like"/>
    <property type="match status" value="1"/>
</dbReference>
<name>A0A328C6G9_9DELT</name>
<dbReference type="Proteomes" id="UP000249169">
    <property type="component" value="Unassembled WGS sequence"/>
</dbReference>
<evidence type="ECO:0008006" key="4">
    <source>
        <dbReference type="Google" id="ProtNLM"/>
    </source>
</evidence>
<proteinExistence type="predicted"/>
<feature type="compositionally biased region" description="Basic and acidic residues" evidence="1">
    <location>
        <begin position="1"/>
        <end position="25"/>
    </location>
</feature>
<feature type="region of interest" description="Disordered" evidence="1">
    <location>
        <begin position="1"/>
        <end position="65"/>
    </location>
</feature>
<evidence type="ECO:0000256" key="1">
    <source>
        <dbReference type="SAM" id="MobiDB-lite"/>
    </source>
</evidence>
<organism evidence="2 3">
    <name type="scientific">Lujinxingia litoralis</name>
    <dbReference type="NCBI Taxonomy" id="2211119"/>
    <lineage>
        <taxon>Bacteria</taxon>
        <taxon>Deltaproteobacteria</taxon>
        <taxon>Bradymonadales</taxon>
        <taxon>Lujinxingiaceae</taxon>
        <taxon>Lujinxingia</taxon>
    </lineage>
</organism>
<dbReference type="InterPro" id="IPR036760">
    <property type="entry name" value="SspB-like_sf"/>
</dbReference>
<keyword evidence="3" id="KW-1185">Reference proteome</keyword>